<dbReference type="PANTHER" id="PTHR12815">
    <property type="entry name" value="SORTING AND ASSEMBLY MACHINERY SAMM50 PROTEIN FAMILY MEMBER"/>
    <property type="match status" value="1"/>
</dbReference>
<dbReference type="InterPro" id="IPR039910">
    <property type="entry name" value="D15-like"/>
</dbReference>
<evidence type="ECO:0000256" key="3">
    <source>
        <dbReference type="ARBA" id="ARBA00022729"/>
    </source>
</evidence>
<keyword evidence="3" id="KW-0732">Signal</keyword>
<evidence type="ECO:0000256" key="4">
    <source>
        <dbReference type="ARBA" id="ARBA00023136"/>
    </source>
</evidence>
<sequence length="811" mass="93315">MQPPHSSHAYHLNYTVLLLAMLTLAACSNIKYLQKDQHLYTSSTVKVQGEGLVAADKQDLRSSLSSKSLMLQQANGKFVGTRIKVFLYNQKYNEKKSNWFWNLMLSPRNLEAPVVYDSIKTKESLKRMVSYLNNQGYFYATATYTEKLKHQKASVTYEVNTGKNFMVNNISYEVEDSAIYRLVKSSEQFSLIKKNMPYKQDALVSERERILRLVKNAGYFKFSRDAIEFEIDTLHKALFRNPLNPFEGITNIFNERKGLEKPTMDITIKIKNPEDTLTAWEAYRIDSIYVYPDFPINGNPNDTSFKTDSHRFITIRRRQEILKPRVLSRSVLLRPGDLYSQQQQTNTINKLYDLGVWQFVTLQYKEKKDTTNKLDAILFLTPKRRQELGANFELSTSSDYNVGSGVSLNYRHLNVNRAANQLGVSLNAGLEMIRNQEGNFVLQAKQIGGQVDLTFPRFITPFRIRSGNRGTIRTRLSAGMDYLSRIDRFKITNINASFGYEWNESIYRRWIVKPISLNYVGVSLNQDFRDTVVDKNPYLRRSFEPAFIGGENITYIFSNNDVFHKRHNSYFRANIEESGLWLNGINSIMDGISGNKSNLESVTGLTISNFVKVEADYRHYWNFGLHSSLATRVYGGVGVPYGKSSVLPYIRQFTAGGPLSIRAWRLRSLGPGSFKDSSDIARIFPDQTGDMKLEGNMEYRFDLIRMFNGSVNLKGATFLDIGNIWMLSQDDSRPGGEFHLNKLYHDLAVGTGAGLRLDFTFFLVRLDWGIPLKVPYYTGQKNGWYISEWDLADKQWRRDNIIWNIAIGYPF</sequence>
<evidence type="ECO:0000259" key="6">
    <source>
        <dbReference type="Pfam" id="PF01103"/>
    </source>
</evidence>
<reference evidence="7 8" key="1">
    <citation type="submission" date="2019-09" db="EMBL/GenBank/DDBJ databases">
        <title>Chitinophaga ginsengihumi sp. nov., isolated from soil of ginseng rhizosphere.</title>
        <authorList>
            <person name="Lee J."/>
        </authorList>
    </citation>
    <scope>NUCLEOTIDE SEQUENCE [LARGE SCALE GENOMIC DNA]</scope>
    <source>
        <strain evidence="7 8">BN140078</strain>
    </source>
</reference>
<keyword evidence="2" id="KW-0812">Transmembrane</keyword>
<dbReference type="InterPro" id="IPR000184">
    <property type="entry name" value="Bac_surfAg_D15"/>
</dbReference>
<dbReference type="GO" id="GO:0019867">
    <property type="term" value="C:outer membrane"/>
    <property type="evidence" value="ECO:0007669"/>
    <property type="project" value="InterPro"/>
</dbReference>
<gene>
    <name evidence="7" type="ORF">F0L74_17160</name>
</gene>
<protein>
    <submittedName>
        <fullName evidence="7">BamA/TamA family outer membrane protein</fullName>
    </submittedName>
</protein>
<evidence type="ECO:0000313" key="8">
    <source>
        <dbReference type="Proteomes" id="UP000324611"/>
    </source>
</evidence>
<reference evidence="7 8" key="2">
    <citation type="submission" date="2019-09" db="EMBL/GenBank/DDBJ databases">
        <authorList>
            <person name="Jin C."/>
        </authorList>
    </citation>
    <scope>NUCLEOTIDE SEQUENCE [LARGE SCALE GENOMIC DNA]</scope>
    <source>
        <strain evidence="7 8">BN140078</strain>
    </source>
</reference>
<evidence type="ECO:0000256" key="2">
    <source>
        <dbReference type="ARBA" id="ARBA00022692"/>
    </source>
</evidence>
<dbReference type="Gene3D" id="3.10.20.310">
    <property type="entry name" value="membrane protein fhac"/>
    <property type="match status" value="1"/>
</dbReference>
<name>A0A5B2VRE6_9BACT</name>
<dbReference type="AlphaFoldDB" id="A0A5B2VRE6"/>
<comment type="subcellular location">
    <subcellularLocation>
        <location evidence="1">Membrane</location>
    </subcellularLocation>
</comment>
<accession>A0A5B2VRE6</accession>
<evidence type="ECO:0000256" key="5">
    <source>
        <dbReference type="ARBA" id="ARBA00023237"/>
    </source>
</evidence>
<keyword evidence="5" id="KW-0998">Cell outer membrane</keyword>
<dbReference type="Gene3D" id="2.40.160.50">
    <property type="entry name" value="membrane protein fhac: a member of the omp85/tpsb transporter family"/>
    <property type="match status" value="1"/>
</dbReference>
<dbReference type="PANTHER" id="PTHR12815:SF47">
    <property type="entry name" value="TRANSLOCATION AND ASSEMBLY MODULE SUBUNIT TAMA"/>
    <property type="match status" value="1"/>
</dbReference>
<evidence type="ECO:0000313" key="7">
    <source>
        <dbReference type="EMBL" id="KAA2241615.1"/>
    </source>
</evidence>
<dbReference type="Proteomes" id="UP000324611">
    <property type="component" value="Unassembled WGS sequence"/>
</dbReference>
<organism evidence="7 8">
    <name type="scientific">Chitinophaga agrisoli</name>
    <dbReference type="NCBI Taxonomy" id="2607653"/>
    <lineage>
        <taxon>Bacteria</taxon>
        <taxon>Pseudomonadati</taxon>
        <taxon>Bacteroidota</taxon>
        <taxon>Chitinophagia</taxon>
        <taxon>Chitinophagales</taxon>
        <taxon>Chitinophagaceae</taxon>
        <taxon>Chitinophaga</taxon>
    </lineage>
</organism>
<comment type="caution">
    <text evidence="7">The sequence shown here is derived from an EMBL/GenBank/DDBJ whole genome shotgun (WGS) entry which is preliminary data.</text>
</comment>
<dbReference type="Pfam" id="PF01103">
    <property type="entry name" value="Omp85"/>
    <property type="match status" value="1"/>
</dbReference>
<keyword evidence="8" id="KW-1185">Reference proteome</keyword>
<feature type="domain" description="Bacterial surface antigen (D15)" evidence="6">
    <location>
        <begin position="431"/>
        <end position="785"/>
    </location>
</feature>
<evidence type="ECO:0000256" key="1">
    <source>
        <dbReference type="ARBA" id="ARBA00004370"/>
    </source>
</evidence>
<dbReference type="EMBL" id="VUOC01000003">
    <property type="protein sequence ID" value="KAA2241615.1"/>
    <property type="molecule type" value="Genomic_DNA"/>
</dbReference>
<proteinExistence type="predicted"/>
<keyword evidence="4" id="KW-0472">Membrane</keyword>
<dbReference type="RefSeq" id="WP_149839122.1">
    <property type="nucleotide sequence ID" value="NZ_VUOC01000003.1"/>
</dbReference>